<dbReference type="SUPFAM" id="SSF48179">
    <property type="entry name" value="6-phosphogluconate dehydrogenase C-terminal domain-like"/>
    <property type="match status" value="1"/>
</dbReference>
<dbReference type="InterPro" id="IPR000669">
    <property type="entry name" value="Mannitol_DH"/>
</dbReference>
<dbReference type="Gene3D" id="1.10.1040.10">
    <property type="entry name" value="N-(1-d-carboxylethyl)-l-norvaline Dehydrogenase, domain 2"/>
    <property type="match status" value="1"/>
</dbReference>
<evidence type="ECO:0000256" key="1">
    <source>
        <dbReference type="ARBA" id="ARBA00023002"/>
    </source>
</evidence>
<dbReference type="GO" id="GO:0019698">
    <property type="term" value="P:D-galacturonate catabolic process"/>
    <property type="evidence" value="ECO:0007669"/>
    <property type="project" value="TreeGrafter"/>
</dbReference>
<proteinExistence type="predicted"/>
<feature type="domain" description="Mannitol dehydrogenase C-terminal" evidence="4">
    <location>
        <begin position="273"/>
        <end position="465"/>
    </location>
</feature>
<dbReference type="Pfam" id="PF01232">
    <property type="entry name" value="Mannitol_dh"/>
    <property type="match status" value="1"/>
</dbReference>
<dbReference type="InterPro" id="IPR013118">
    <property type="entry name" value="Mannitol_DH_C"/>
</dbReference>
<evidence type="ECO:0000313" key="5">
    <source>
        <dbReference type="EMBL" id="KAB5485741.1"/>
    </source>
</evidence>
<dbReference type="InterPro" id="IPR036291">
    <property type="entry name" value="NAD(P)-bd_dom_sf"/>
</dbReference>
<keyword evidence="2" id="KW-0520">NAD</keyword>
<keyword evidence="1" id="KW-0560">Oxidoreductase</keyword>
<dbReference type="InterPro" id="IPR008927">
    <property type="entry name" value="6-PGluconate_DH-like_C_sf"/>
</dbReference>
<dbReference type="Proteomes" id="UP000319204">
    <property type="component" value="Unassembled WGS sequence"/>
</dbReference>
<gene>
    <name evidence="5" type="ORF">FOT42_014690</name>
</gene>
<evidence type="ECO:0000256" key="2">
    <source>
        <dbReference type="ARBA" id="ARBA00023027"/>
    </source>
</evidence>
<dbReference type="GO" id="GO:0009026">
    <property type="term" value="F:tagaturonate reductase activity"/>
    <property type="evidence" value="ECO:0007669"/>
    <property type="project" value="TreeGrafter"/>
</dbReference>
<dbReference type="GO" id="GO:0008926">
    <property type="term" value="F:mannitol-1-phosphate 5-dehydrogenase activity"/>
    <property type="evidence" value="ECO:0007669"/>
    <property type="project" value="TreeGrafter"/>
</dbReference>
<dbReference type="Gene3D" id="3.40.50.720">
    <property type="entry name" value="NAD(P)-binding Rossmann-like Domain"/>
    <property type="match status" value="1"/>
</dbReference>
<sequence>MNNLNRTTVKVGARLPIKIVQFGEGNFLRAFVDYVVDRLNTEADFNGGVVVVQPLNGGLIPTINAQEGLYTLFMRGIKKGELIDEKRVISSVQKGVNPYSDYQEFLALAEEESLEFLISNTTESGIAYNAEDKGYASCPSSFPGKVTALLHKRYVHFNGAEDKGLAVIPCELINHNADTLKEIVLQYAKDWDLGQEFIAWIENHNHFHNTLVDRIVPGYPKDDLASYEDRLDYKDKLIVAAEIFLLWVIEGDDRLLEKIPFHKIDENVLVVKDMQPYRTRKVRILNGAHTAVVPLSIMYGNTTVKEIMDDAVTSAFLKQAVFEEINPILPLPQAEVDDFAEEVFDRFRNPFIKHLLSSIALNSISKFKVRVLPSLLDYQDKFGKLPLHLTFSFACLIRFYKGDWKGTALPVQDDAQVVDFFKTLWSTNDYAIISEKTLSHTAFWDEDLTQVPGLSQNVAKALEMMDTFGIVEGLNKFSEESKVVG</sequence>
<accession>A0A5N5IMS5</accession>
<comment type="caution">
    <text evidence="5">The sequence shown here is derived from an EMBL/GenBank/DDBJ whole genome shotgun (WGS) entry which is preliminary data.</text>
</comment>
<dbReference type="OrthoDB" id="9768714at2"/>
<dbReference type="GO" id="GO:0019592">
    <property type="term" value="P:mannitol catabolic process"/>
    <property type="evidence" value="ECO:0007669"/>
    <property type="project" value="TreeGrafter"/>
</dbReference>
<dbReference type="RefSeq" id="WP_151891288.1">
    <property type="nucleotide sequence ID" value="NZ_VNIK02000011.1"/>
</dbReference>
<dbReference type="Pfam" id="PF08125">
    <property type="entry name" value="Mannitol_dh_C"/>
    <property type="match status" value="1"/>
</dbReference>
<dbReference type="SUPFAM" id="SSF51735">
    <property type="entry name" value="NAD(P)-binding Rossmann-fold domains"/>
    <property type="match status" value="1"/>
</dbReference>
<dbReference type="InterPro" id="IPR013131">
    <property type="entry name" value="Mannitol_DH_N"/>
</dbReference>
<evidence type="ECO:0000313" key="6">
    <source>
        <dbReference type="Proteomes" id="UP000319204"/>
    </source>
</evidence>
<reference evidence="5" key="1">
    <citation type="submission" date="2019-10" db="EMBL/GenBank/DDBJ databases">
        <title>Muricauda hadale sp. nov., a piezophilic bacterium isolated from hadopelagic water of the Mariana Trench.</title>
        <authorList>
            <person name="Wei Y."/>
        </authorList>
    </citation>
    <scope>NUCLEOTIDE SEQUENCE [LARGE SCALE GENOMIC DNA]</scope>
    <source>
        <strain evidence="5">MT-229</strain>
    </source>
</reference>
<evidence type="ECO:0000259" key="4">
    <source>
        <dbReference type="Pfam" id="PF08125"/>
    </source>
</evidence>
<name>A0A5N5IMS5_9FLAO</name>
<evidence type="ECO:0000259" key="3">
    <source>
        <dbReference type="Pfam" id="PF01232"/>
    </source>
</evidence>
<dbReference type="EMBL" id="VNIK02000011">
    <property type="protein sequence ID" value="KAB5485741.1"/>
    <property type="molecule type" value="Genomic_DNA"/>
</dbReference>
<dbReference type="PANTHER" id="PTHR30524">
    <property type="entry name" value="MANNITOL-1-PHOSPHATE 5-DEHYDROGENASE"/>
    <property type="match status" value="1"/>
</dbReference>
<dbReference type="PANTHER" id="PTHR30524:SF0">
    <property type="entry name" value="ALTRONATE OXIDOREDUCTASE-RELATED"/>
    <property type="match status" value="1"/>
</dbReference>
<dbReference type="InterPro" id="IPR013328">
    <property type="entry name" value="6PGD_dom2"/>
</dbReference>
<keyword evidence="6" id="KW-1185">Reference proteome</keyword>
<dbReference type="PRINTS" id="PR00084">
    <property type="entry name" value="MTLDHDRGNASE"/>
</dbReference>
<organism evidence="5 6">
    <name type="scientific">Flagellimonas hadalis</name>
    <dbReference type="NCBI Taxonomy" id="2597517"/>
    <lineage>
        <taxon>Bacteria</taxon>
        <taxon>Pseudomonadati</taxon>
        <taxon>Bacteroidota</taxon>
        <taxon>Flavobacteriia</taxon>
        <taxon>Flavobacteriales</taxon>
        <taxon>Flavobacteriaceae</taxon>
        <taxon>Flagellimonas</taxon>
    </lineage>
</organism>
<dbReference type="AlphaFoldDB" id="A0A5N5IMS5"/>
<dbReference type="NCBIfam" id="NF002969">
    <property type="entry name" value="PRK03643.1"/>
    <property type="match status" value="1"/>
</dbReference>
<protein>
    <submittedName>
        <fullName evidence="5">Tagaturonate reductase</fullName>
    </submittedName>
</protein>
<feature type="domain" description="Mannitol dehydrogenase N-terminal" evidence="3">
    <location>
        <begin position="18"/>
        <end position="253"/>
    </location>
</feature>
<dbReference type="GO" id="GO:0005829">
    <property type="term" value="C:cytosol"/>
    <property type="evidence" value="ECO:0007669"/>
    <property type="project" value="TreeGrafter"/>
</dbReference>